<gene>
    <name evidence="2" type="ORF">B841_06440</name>
</gene>
<evidence type="ECO:0000313" key="3">
    <source>
        <dbReference type="Proteomes" id="UP000015388"/>
    </source>
</evidence>
<dbReference type="KEGG" id="cmd:B841_06440"/>
<name>S5TIN6_9CORY</name>
<dbReference type="OrthoDB" id="9812205at2"/>
<dbReference type="EMBL" id="CP003924">
    <property type="protein sequence ID" value="AGS34761.1"/>
    <property type="molecule type" value="Genomic_DNA"/>
</dbReference>
<dbReference type="SUPFAM" id="SSF158997">
    <property type="entry name" value="Trm112p-like"/>
    <property type="match status" value="1"/>
</dbReference>
<dbReference type="GO" id="GO:0005829">
    <property type="term" value="C:cytosol"/>
    <property type="evidence" value="ECO:0007669"/>
    <property type="project" value="TreeGrafter"/>
</dbReference>
<dbReference type="Proteomes" id="UP000015388">
    <property type="component" value="Chromosome"/>
</dbReference>
<dbReference type="RefSeq" id="WP_020934694.1">
    <property type="nucleotide sequence ID" value="NC_021915.1"/>
</dbReference>
<sequence>MSLDPKLLDVLACPKDKGQLTYLEEEQVLVNERLGIAYRIEDDIPVMLIDEAIDWPASDAQSN</sequence>
<keyword evidence="3" id="KW-1185">Reference proteome</keyword>
<proteinExistence type="inferred from homology"/>
<dbReference type="HAMAP" id="MF_01187">
    <property type="entry name" value="UPF0434"/>
    <property type="match status" value="1"/>
</dbReference>
<protein>
    <recommendedName>
        <fullName evidence="1">UPF0434 protein B841_06440</fullName>
    </recommendedName>
</protein>
<dbReference type="HOGENOM" id="CLU_155659_1_1_11"/>
<dbReference type="STRING" id="1224163.B841_06440"/>
<dbReference type="Gene3D" id="2.20.25.10">
    <property type="match status" value="1"/>
</dbReference>
<comment type="similarity">
    <text evidence="1">Belongs to the UPF0434 family.</text>
</comment>
<dbReference type="AlphaFoldDB" id="S5TIN6"/>
<dbReference type="PATRIC" id="fig|1224163.3.peg.1294"/>
<reference evidence="2 3" key="1">
    <citation type="submission" date="2012-11" db="EMBL/GenBank/DDBJ databases">
        <title>The complete genome sequence of Corynebacterium maris Coryn-1 (=DSM 45190).</title>
        <authorList>
            <person name="Schaffert L."/>
            <person name="Albersmeier A."/>
            <person name="Kalinowski J."/>
            <person name="Ruckert C."/>
        </authorList>
    </citation>
    <scope>NUCLEOTIDE SEQUENCE [LARGE SCALE GENOMIC DNA]</scope>
    <source>
        <strain evidence="3">Coryn-1</strain>
    </source>
</reference>
<dbReference type="PANTHER" id="PTHR33505">
    <property type="entry name" value="ZGC:162634"/>
    <property type="match status" value="1"/>
</dbReference>
<dbReference type="eggNOG" id="COG2835">
    <property type="taxonomic scope" value="Bacteria"/>
</dbReference>
<evidence type="ECO:0000256" key="1">
    <source>
        <dbReference type="HAMAP-Rule" id="MF_01187"/>
    </source>
</evidence>
<organism evidence="2 3">
    <name type="scientific">Corynebacterium maris DSM 45190</name>
    <dbReference type="NCBI Taxonomy" id="1224163"/>
    <lineage>
        <taxon>Bacteria</taxon>
        <taxon>Bacillati</taxon>
        <taxon>Actinomycetota</taxon>
        <taxon>Actinomycetes</taxon>
        <taxon>Mycobacteriales</taxon>
        <taxon>Corynebacteriaceae</taxon>
        <taxon>Corynebacterium</taxon>
    </lineage>
</organism>
<evidence type="ECO:0000313" key="2">
    <source>
        <dbReference type="EMBL" id="AGS34761.1"/>
    </source>
</evidence>
<dbReference type="InterPro" id="IPR005651">
    <property type="entry name" value="Trm112-like"/>
</dbReference>
<accession>S5TIN6</accession>
<dbReference type="Pfam" id="PF03966">
    <property type="entry name" value="Trm112p"/>
    <property type="match status" value="1"/>
</dbReference>
<dbReference type="PANTHER" id="PTHR33505:SF4">
    <property type="entry name" value="PROTEIN PREY, MITOCHONDRIAL"/>
    <property type="match status" value="1"/>
</dbReference>